<dbReference type="OrthoDB" id="48988at2759"/>
<dbReference type="STRING" id="1314783.A0A165LS66"/>
<dbReference type="Gene3D" id="3.20.20.100">
    <property type="entry name" value="NADP-dependent oxidoreductase domain"/>
    <property type="match status" value="1"/>
</dbReference>
<dbReference type="SUPFAM" id="SSF51430">
    <property type="entry name" value="NAD(P)-linked oxidoreductase"/>
    <property type="match status" value="1"/>
</dbReference>
<evidence type="ECO:0000259" key="3">
    <source>
        <dbReference type="Pfam" id="PF00248"/>
    </source>
</evidence>
<comment type="similarity">
    <text evidence="2">Belongs to the aldo/keto reductase family. Aldo/keto reductase 2 subfamily.</text>
</comment>
<gene>
    <name evidence="4" type="ORF">DAEQUDRAFT_732244</name>
</gene>
<dbReference type="InterPro" id="IPR023210">
    <property type="entry name" value="NADP_OxRdtase_dom"/>
</dbReference>
<evidence type="ECO:0000313" key="4">
    <source>
        <dbReference type="EMBL" id="KZT64787.1"/>
    </source>
</evidence>
<evidence type="ECO:0000313" key="5">
    <source>
        <dbReference type="Proteomes" id="UP000076727"/>
    </source>
</evidence>
<organism evidence="4 5">
    <name type="scientific">Daedalea quercina L-15889</name>
    <dbReference type="NCBI Taxonomy" id="1314783"/>
    <lineage>
        <taxon>Eukaryota</taxon>
        <taxon>Fungi</taxon>
        <taxon>Dikarya</taxon>
        <taxon>Basidiomycota</taxon>
        <taxon>Agaricomycotina</taxon>
        <taxon>Agaricomycetes</taxon>
        <taxon>Polyporales</taxon>
        <taxon>Fomitopsis</taxon>
    </lineage>
</organism>
<dbReference type="AlphaFoldDB" id="A0A165LS66"/>
<dbReference type="InterPro" id="IPR036812">
    <property type="entry name" value="NAD(P)_OxRdtase_dom_sf"/>
</dbReference>
<dbReference type="EMBL" id="KV429119">
    <property type="protein sequence ID" value="KZT64787.1"/>
    <property type="molecule type" value="Genomic_DNA"/>
</dbReference>
<evidence type="ECO:0000256" key="1">
    <source>
        <dbReference type="ARBA" id="ARBA00022857"/>
    </source>
</evidence>
<feature type="non-terminal residue" evidence="4">
    <location>
        <position position="1"/>
    </location>
</feature>
<name>A0A165LS66_9APHY</name>
<dbReference type="PANTHER" id="PTHR43364">
    <property type="entry name" value="NADH-SPECIFIC METHYLGLYOXAL REDUCTASE-RELATED"/>
    <property type="match status" value="1"/>
</dbReference>
<evidence type="ECO:0000256" key="2">
    <source>
        <dbReference type="ARBA" id="ARBA00038157"/>
    </source>
</evidence>
<dbReference type="Proteomes" id="UP000076727">
    <property type="component" value="Unassembled WGS sequence"/>
</dbReference>
<proteinExistence type="inferred from homology"/>
<reference evidence="4 5" key="1">
    <citation type="journal article" date="2016" name="Mol. Biol. Evol.">
        <title>Comparative Genomics of Early-Diverging Mushroom-Forming Fungi Provides Insights into the Origins of Lignocellulose Decay Capabilities.</title>
        <authorList>
            <person name="Nagy L.G."/>
            <person name="Riley R."/>
            <person name="Tritt A."/>
            <person name="Adam C."/>
            <person name="Daum C."/>
            <person name="Floudas D."/>
            <person name="Sun H."/>
            <person name="Yadav J.S."/>
            <person name="Pangilinan J."/>
            <person name="Larsson K.H."/>
            <person name="Matsuura K."/>
            <person name="Barry K."/>
            <person name="Labutti K."/>
            <person name="Kuo R."/>
            <person name="Ohm R.A."/>
            <person name="Bhattacharya S.S."/>
            <person name="Shirouzu T."/>
            <person name="Yoshinaga Y."/>
            <person name="Martin F.M."/>
            <person name="Grigoriev I.V."/>
            <person name="Hibbett D.S."/>
        </authorList>
    </citation>
    <scope>NUCLEOTIDE SEQUENCE [LARGE SCALE GENOMIC DNA]</scope>
    <source>
        <strain evidence="4 5">L-15889</strain>
    </source>
</reference>
<dbReference type="PANTHER" id="PTHR43364:SF7">
    <property type="entry name" value="NADP-DEPENDENT OXIDOREDUCTASE DOMAIN-CONTAINING PROTEIN-RELATED"/>
    <property type="match status" value="1"/>
</dbReference>
<keyword evidence="1" id="KW-0521">NADP</keyword>
<dbReference type="InterPro" id="IPR050523">
    <property type="entry name" value="AKR_Detox_Biosynth"/>
</dbReference>
<dbReference type="Pfam" id="PF00248">
    <property type="entry name" value="Aldo_ket_red"/>
    <property type="match status" value="1"/>
</dbReference>
<sequence>MSLWQGPPPPPTRLGRYRQFAPRAAIHVSPLVLGGMSIGTEWAQLFGAMDKESSLKLLDAYFDAGGNFIDTASNYQNGSSEDVIGEWAEARGIRDQLIISTKYTNHFRPGDPKLKQNVNYVGNNLKNLRLSFESSLARLRTSYVDILYVHYWDLHTSIEEFMDGLHNLVVAGKVLYLGISDAPAWLVVKANEYARYNGKTPFVVYQAAYSVVQRDIERDILPMCRHEGLALTLWNVLAGGHIRTDAEEERRRQTGEKGREVMGPWERTADERKVCAALEDVAKEVGAKSITSVAIAYTLHKAPYVFPIIGGRKVEHLHANIEALGVRLSPAQLAHIEGVLPFDKGFPSNIIGEYGTYPFLLTSYANFDQQPLLPPVVPEP</sequence>
<protein>
    <submittedName>
        <fullName evidence="4">Aryl-alcohol dehydrogenase</fullName>
    </submittedName>
</protein>
<accession>A0A165LS66</accession>
<feature type="domain" description="NADP-dependent oxidoreductase" evidence="3">
    <location>
        <begin position="30"/>
        <end position="339"/>
    </location>
</feature>
<keyword evidence="5" id="KW-1185">Reference proteome</keyword>